<proteinExistence type="predicted"/>
<dbReference type="OrthoDB" id="2745898at2759"/>
<comment type="caution">
    <text evidence="1">The sequence shown here is derived from an EMBL/GenBank/DDBJ whole genome shotgun (WGS) entry which is preliminary data.</text>
</comment>
<dbReference type="Gene3D" id="3.80.10.10">
    <property type="entry name" value="Ribonuclease Inhibitor"/>
    <property type="match status" value="1"/>
</dbReference>
<dbReference type="EMBL" id="JACAZH010000013">
    <property type="protein sequence ID" value="KAF7351450.1"/>
    <property type="molecule type" value="Genomic_DNA"/>
</dbReference>
<dbReference type="Proteomes" id="UP000623467">
    <property type="component" value="Unassembled WGS sequence"/>
</dbReference>
<sequence>MSLPQELINAIIDAVVSDLDLAQDPWIVDNTPEVLDTLKSCALVARAFVCPCQIYIFHGITISDDAHLPPLVFSTLLMESPHLASHIRAIYFEYSVGAEPENVEPMKHILASATNLERLDIYPEAPSQSVVWSQYPEPVRTAFASAFALPYLRHITLWYSHFNDASELQLLLRESFSLKTLVLRSLTFGSTEEAEIPEAPSPPPRCELLHSFTAIDITRLRTLYLHNSPMNTLLRVNAPTIQELRIRAYYPEALLDASVDADALSAAHNLQTLDLKVPFLSTLNKMLRMLGTLSQLTRLRSISVMVSQRTLQADWEELDGLLGVVGDLPALEEVNVFSGSQFEEPHPEALLRTWMPALTGRNVLRIHGKAVYP</sequence>
<evidence type="ECO:0000313" key="2">
    <source>
        <dbReference type="Proteomes" id="UP000623467"/>
    </source>
</evidence>
<protein>
    <submittedName>
        <fullName evidence="1">Uncharacterized protein</fullName>
    </submittedName>
</protein>
<reference evidence="1" key="1">
    <citation type="submission" date="2020-05" db="EMBL/GenBank/DDBJ databases">
        <title>Mycena genomes resolve the evolution of fungal bioluminescence.</title>
        <authorList>
            <person name="Tsai I.J."/>
        </authorList>
    </citation>
    <scope>NUCLEOTIDE SEQUENCE</scope>
    <source>
        <strain evidence="1">160909Yilan</strain>
    </source>
</reference>
<accession>A0A8H6XZY5</accession>
<evidence type="ECO:0000313" key="1">
    <source>
        <dbReference type="EMBL" id="KAF7351450.1"/>
    </source>
</evidence>
<gene>
    <name evidence="1" type="ORF">MSAN_01577100</name>
</gene>
<dbReference type="InterPro" id="IPR032675">
    <property type="entry name" value="LRR_dom_sf"/>
</dbReference>
<dbReference type="AlphaFoldDB" id="A0A8H6XZY5"/>
<organism evidence="1 2">
    <name type="scientific">Mycena sanguinolenta</name>
    <dbReference type="NCBI Taxonomy" id="230812"/>
    <lineage>
        <taxon>Eukaryota</taxon>
        <taxon>Fungi</taxon>
        <taxon>Dikarya</taxon>
        <taxon>Basidiomycota</taxon>
        <taxon>Agaricomycotina</taxon>
        <taxon>Agaricomycetes</taxon>
        <taxon>Agaricomycetidae</taxon>
        <taxon>Agaricales</taxon>
        <taxon>Marasmiineae</taxon>
        <taxon>Mycenaceae</taxon>
        <taxon>Mycena</taxon>
    </lineage>
</organism>
<keyword evidence="2" id="KW-1185">Reference proteome</keyword>
<dbReference type="SUPFAM" id="SSF52047">
    <property type="entry name" value="RNI-like"/>
    <property type="match status" value="1"/>
</dbReference>
<name>A0A8H6XZY5_9AGAR</name>